<dbReference type="EMBL" id="JARQZJ010000066">
    <property type="protein sequence ID" value="KAK9880960.1"/>
    <property type="molecule type" value="Genomic_DNA"/>
</dbReference>
<dbReference type="AlphaFoldDB" id="A0AAW1UEL2"/>
<name>A0AAW1UEL2_9CUCU</name>
<sequence>MNPNFLKSHELAYEVSLRLGRKVIDTVERNRKTLRGALSQENANRSFVSLVDVYTFDENFSELELSLNEIADLIASISSTSSRDDYSRLSTRLTHCSGRIHRLQVNNDVETSHKQSLLFKLYELESDLSDKQLNNDTPACSTPVRYSTNVPGSAVISPSVSSNTSKRIPVFKWGIKKFSGKEPLIPFLELVDTLKTSRCCSDNDLFDSAADLFDQDAWTWWHNHVVRGSFNNWSDLVAGLKQTFYRLTMTKSFWTRSNLQSKKLESR</sequence>
<protein>
    <recommendedName>
        <fullName evidence="3">Retrotransposon gag domain-containing protein</fullName>
    </recommendedName>
</protein>
<gene>
    <name evidence="1" type="ORF">WA026_013284</name>
</gene>
<organism evidence="1 2">
    <name type="scientific">Henosepilachna vigintioctopunctata</name>
    <dbReference type="NCBI Taxonomy" id="420089"/>
    <lineage>
        <taxon>Eukaryota</taxon>
        <taxon>Metazoa</taxon>
        <taxon>Ecdysozoa</taxon>
        <taxon>Arthropoda</taxon>
        <taxon>Hexapoda</taxon>
        <taxon>Insecta</taxon>
        <taxon>Pterygota</taxon>
        <taxon>Neoptera</taxon>
        <taxon>Endopterygota</taxon>
        <taxon>Coleoptera</taxon>
        <taxon>Polyphaga</taxon>
        <taxon>Cucujiformia</taxon>
        <taxon>Coccinelloidea</taxon>
        <taxon>Coccinellidae</taxon>
        <taxon>Epilachninae</taxon>
        <taxon>Epilachnini</taxon>
        <taxon>Henosepilachna</taxon>
    </lineage>
</organism>
<keyword evidence="2" id="KW-1185">Reference proteome</keyword>
<proteinExistence type="predicted"/>
<accession>A0AAW1UEL2</accession>
<evidence type="ECO:0008006" key="3">
    <source>
        <dbReference type="Google" id="ProtNLM"/>
    </source>
</evidence>
<dbReference type="Proteomes" id="UP001431783">
    <property type="component" value="Unassembled WGS sequence"/>
</dbReference>
<reference evidence="1 2" key="1">
    <citation type="submission" date="2023-03" db="EMBL/GenBank/DDBJ databases">
        <title>Genome insight into feeding habits of ladybird beetles.</title>
        <authorList>
            <person name="Li H.-S."/>
            <person name="Huang Y.-H."/>
            <person name="Pang H."/>
        </authorList>
    </citation>
    <scope>NUCLEOTIDE SEQUENCE [LARGE SCALE GENOMIC DNA]</scope>
    <source>
        <strain evidence="1">SYSU_2023b</strain>
        <tissue evidence="1">Whole body</tissue>
    </source>
</reference>
<evidence type="ECO:0000313" key="1">
    <source>
        <dbReference type="EMBL" id="KAK9880960.1"/>
    </source>
</evidence>
<comment type="caution">
    <text evidence="1">The sequence shown here is derived from an EMBL/GenBank/DDBJ whole genome shotgun (WGS) entry which is preliminary data.</text>
</comment>
<evidence type="ECO:0000313" key="2">
    <source>
        <dbReference type="Proteomes" id="UP001431783"/>
    </source>
</evidence>